<reference evidence="1" key="1">
    <citation type="submission" date="2018-11" db="EMBL/GenBank/DDBJ databases">
        <title>Genomics analysis of Putative Virulence Factors on Adhesion and Cytotoxicity for Cronobacter spp.</title>
        <authorList>
            <person name="Cui J."/>
        </authorList>
    </citation>
    <scope>NUCLEOTIDE SEQUENCE</scope>
    <source>
        <strain evidence="1">SD69</strain>
    </source>
</reference>
<sequence>MSGDLVKQTDALENTHRFWWNERGQLV</sequence>
<protein>
    <submittedName>
        <fullName evidence="1">Rhs-family protein</fullName>
    </submittedName>
</protein>
<proteinExistence type="predicted"/>
<dbReference type="EMBL" id="RPBY01000011">
    <property type="protein sequence ID" value="NCH89828.1"/>
    <property type="molecule type" value="Genomic_DNA"/>
</dbReference>
<evidence type="ECO:0000313" key="1">
    <source>
        <dbReference type="EMBL" id="NCH89828.1"/>
    </source>
</evidence>
<gene>
    <name evidence="1" type="ORF">EHJ13_20650</name>
</gene>
<dbReference type="NCBIfam" id="TIGR01643">
    <property type="entry name" value="YD_repeat_2x"/>
    <property type="match status" value="1"/>
</dbReference>
<accession>A0A9Q4XLX7</accession>
<dbReference type="AlphaFoldDB" id="A0A9Q4XLX7"/>
<dbReference type="Proteomes" id="UP000778262">
    <property type="component" value="Unassembled WGS sequence"/>
</dbReference>
<evidence type="ECO:0000313" key="2">
    <source>
        <dbReference type="Proteomes" id="UP000778262"/>
    </source>
</evidence>
<organism evidence="1 2">
    <name type="scientific">Cronobacter dublinensis</name>
    <dbReference type="NCBI Taxonomy" id="413497"/>
    <lineage>
        <taxon>Bacteria</taxon>
        <taxon>Pseudomonadati</taxon>
        <taxon>Pseudomonadota</taxon>
        <taxon>Gammaproteobacteria</taxon>
        <taxon>Enterobacterales</taxon>
        <taxon>Enterobacteriaceae</taxon>
        <taxon>Cronobacter</taxon>
    </lineage>
</organism>
<dbReference type="InterPro" id="IPR006530">
    <property type="entry name" value="YD"/>
</dbReference>
<name>A0A9Q4XLX7_9ENTR</name>
<feature type="non-terminal residue" evidence="1">
    <location>
        <position position="27"/>
    </location>
</feature>
<comment type="caution">
    <text evidence="1">The sequence shown here is derived from an EMBL/GenBank/DDBJ whole genome shotgun (WGS) entry which is preliminary data.</text>
</comment>